<dbReference type="Gene3D" id="3.40.190.120">
    <property type="entry name" value="Osmoprotection protein (prox), domain 2"/>
    <property type="match status" value="1"/>
</dbReference>
<dbReference type="GO" id="GO:0022857">
    <property type="term" value="F:transmembrane transporter activity"/>
    <property type="evidence" value="ECO:0007669"/>
    <property type="project" value="InterPro"/>
</dbReference>
<protein>
    <submittedName>
        <fullName evidence="3">Glycine betaine-binding protein YehZ</fullName>
    </submittedName>
</protein>
<proteinExistence type="predicted"/>
<dbReference type="InterPro" id="IPR007210">
    <property type="entry name" value="ABC_Gly_betaine_transp_sub-bd"/>
</dbReference>
<dbReference type="GO" id="GO:0043190">
    <property type="term" value="C:ATP-binding cassette (ABC) transporter complex"/>
    <property type="evidence" value="ECO:0007669"/>
    <property type="project" value="InterPro"/>
</dbReference>
<dbReference type="AlphaFoldDB" id="A0AB38V0D2"/>
<evidence type="ECO:0000313" key="4">
    <source>
        <dbReference type="Proteomes" id="UP000279331"/>
    </source>
</evidence>
<dbReference type="EMBL" id="UPHL01000156">
    <property type="protein sequence ID" value="VAZ86480.1"/>
    <property type="molecule type" value="Genomic_DNA"/>
</dbReference>
<dbReference type="Proteomes" id="UP000279331">
    <property type="component" value="Unassembled WGS sequence"/>
</dbReference>
<evidence type="ECO:0000259" key="2">
    <source>
        <dbReference type="Pfam" id="PF04069"/>
    </source>
</evidence>
<organism evidence="3 4">
    <name type="scientific">Mycobacterium persicum</name>
    <dbReference type="NCBI Taxonomy" id="1487726"/>
    <lineage>
        <taxon>Bacteria</taxon>
        <taxon>Bacillati</taxon>
        <taxon>Actinomycetota</taxon>
        <taxon>Actinomycetes</taxon>
        <taxon>Mycobacteriales</taxon>
        <taxon>Mycobacteriaceae</taxon>
        <taxon>Mycobacterium</taxon>
    </lineage>
</organism>
<feature type="region of interest" description="Disordered" evidence="1">
    <location>
        <begin position="1"/>
        <end position="25"/>
    </location>
</feature>
<evidence type="ECO:0000256" key="1">
    <source>
        <dbReference type="SAM" id="MobiDB-lite"/>
    </source>
</evidence>
<feature type="domain" description="ABC-type glycine betaine transport system substrate-binding" evidence="2">
    <location>
        <begin position="67"/>
        <end position="331"/>
    </location>
</feature>
<accession>A0AB38V0D2</accession>
<name>A0AB38V0D2_9MYCO</name>
<gene>
    <name evidence="3" type="primary">yehZ</name>
    <name evidence="3" type="ORF">LAUMK42_05329</name>
</gene>
<sequence>MKPSYAGNEHEAGLRRPDRPQDSVTGMGMLRRARRATLAAAVCVVTACPVAACGNADPFGSSNGTIKSIVVGSGDFPESEIVAEIYAQALQANGFDVGRRLGIGSRETYIPALKDHSIDLVPEYIGNLLLYFQPDSTVTMLDAVELELYKRLPGDLSILTPSPASDTDTVTVTKATATNWNLTTIADLAAHSAEVKFAAPSVFQTRPAGLPGLRQKYGLDIAPANFTTINDGGGAVTVRALVDGTVNAANIFSTSPAIRQNNLVVLADPEHNFLAGNIVPLVNSQKKSDRLKDVLDAVSAKLTTEGMAELNAAVSGNDGVDPDQAARKWLRDNGFDHPIQP</sequence>
<dbReference type="Gene3D" id="3.40.190.10">
    <property type="entry name" value="Periplasmic binding protein-like II"/>
    <property type="match status" value="1"/>
</dbReference>
<comment type="caution">
    <text evidence="3">The sequence shown here is derived from an EMBL/GenBank/DDBJ whole genome shotgun (WGS) entry which is preliminary data.</text>
</comment>
<dbReference type="SUPFAM" id="SSF53850">
    <property type="entry name" value="Periplasmic binding protein-like II"/>
    <property type="match status" value="1"/>
</dbReference>
<reference evidence="3 4" key="1">
    <citation type="submission" date="2018-09" db="EMBL/GenBank/DDBJ databases">
        <authorList>
            <person name="Tagini F."/>
        </authorList>
    </citation>
    <scope>NUCLEOTIDE SEQUENCE [LARGE SCALE GENOMIC DNA]</scope>
    <source>
        <strain evidence="3 4">MK42</strain>
    </source>
</reference>
<dbReference type="CDD" id="cd13606">
    <property type="entry name" value="PBP2_ProX_like"/>
    <property type="match status" value="1"/>
</dbReference>
<dbReference type="Pfam" id="PF04069">
    <property type="entry name" value="OpuAC"/>
    <property type="match status" value="1"/>
</dbReference>
<feature type="compositionally biased region" description="Basic and acidic residues" evidence="1">
    <location>
        <begin position="8"/>
        <end position="21"/>
    </location>
</feature>
<evidence type="ECO:0000313" key="3">
    <source>
        <dbReference type="EMBL" id="VAZ86480.1"/>
    </source>
</evidence>